<dbReference type="CDD" id="cd07771">
    <property type="entry name" value="ASKHA_NBD_FGGY_RhaB-like"/>
    <property type="match status" value="1"/>
</dbReference>
<dbReference type="GO" id="GO:0006071">
    <property type="term" value="P:glycerol metabolic process"/>
    <property type="evidence" value="ECO:0007669"/>
    <property type="project" value="TreeGrafter"/>
</dbReference>
<evidence type="ECO:0000256" key="6">
    <source>
        <dbReference type="ARBA" id="ARBA00023157"/>
    </source>
</evidence>
<feature type="domain" description="Carbohydrate kinase FGGY N-terminal" evidence="9">
    <location>
        <begin position="5"/>
        <end position="244"/>
    </location>
</feature>
<gene>
    <name evidence="11" type="primary">rhaB</name>
    <name evidence="11" type="ORF">ERS852572_01407</name>
</gene>
<evidence type="ECO:0000256" key="1">
    <source>
        <dbReference type="ARBA" id="ARBA00009156"/>
    </source>
</evidence>
<dbReference type="EC" id="2.7.1.5" evidence="8"/>
<accession>A0A173TAF9</accession>
<dbReference type="STRING" id="166486.ERS852572_01407"/>
<evidence type="ECO:0000256" key="4">
    <source>
        <dbReference type="ARBA" id="ARBA00022777"/>
    </source>
</evidence>
<dbReference type="OrthoDB" id="9761504at2"/>
<dbReference type="Gene3D" id="3.30.420.40">
    <property type="match status" value="2"/>
</dbReference>
<name>A0A173TAF9_9FIRM</name>
<keyword evidence="7" id="KW-0684">Rhamnose metabolism</keyword>
<dbReference type="PANTHER" id="PTHR10196">
    <property type="entry name" value="SUGAR KINASE"/>
    <property type="match status" value="1"/>
</dbReference>
<dbReference type="Pfam" id="PF02782">
    <property type="entry name" value="FGGY_C"/>
    <property type="match status" value="1"/>
</dbReference>
<dbReference type="GO" id="GO:0005829">
    <property type="term" value="C:cytosol"/>
    <property type="evidence" value="ECO:0007669"/>
    <property type="project" value="TreeGrafter"/>
</dbReference>
<keyword evidence="3" id="KW-0547">Nucleotide-binding</keyword>
<comment type="similarity">
    <text evidence="1">Belongs to the FGGY kinase family.</text>
</comment>
<dbReference type="SUPFAM" id="SSF53067">
    <property type="entry name" value="Actin-like ATPase domain"/>
    <property type="match status" value="2"/>
</dbReference>
<dbReference type="PaxDb" id="166486-ERS852572_01407"/>
<dbReference type="Proteomes" id="UP000095350">
    <property type="component" value="Unassembled WGS sequence"/>
</dbReference>
<keyword evidence="2 11" id="KW-0808">Transferase</keyword>
<dbReference type="AlphaFoldDB" id="A0A173TAF9"/>
<keyword evidence="4 11" id="KW-0418">Kinase</keyword>
<evidence type="ECO:0000256" key="5">
    <source>
        <dbReference type="ARBA" id="ARBA00022840"/>
    </source>
</evidence>
<keyword evidence="5" id="KW-0067">ATP-binding</keyword>
<evidence type="ECO:0000259" key="9">
    <source>
        <dbReference type="Pfam" id="PF00370"/>
    </source>
</evidence>
<dbReference type="Pfam" id="PF00370">
    <property type="entry name" value="FGGY_N"/>
    <property type="match status" value="1"/>
</dbReference>
<evidence type="ECO:0000256" key="3">
    <source>
        <dbReference type="ARBA" id="ARBA00022741"/>
    </source>
</evidence>
<dbReference type="GO" id="GO:0005524">
    <property type="term" value="F:ATP binding"/>
    <property type="evidence" value="ECO:0007669"/>
    <property type="project" value="UniProtKB-KW"/>
</dbReference>
<evidence type="ECO:0000313" key="11">
    <source>
        <dbReference type="EMBL" id="CUM99039.1"/>
    </source>
</evidence>
<feature type="domain" description="Carbohydrate kinase FGGY C-terminal" evidence="10">
    <location>
        <begin position="255"/>
        <end position="443"/>
    </location>
</feature>
<evidence type="ECO:0000259" key="10">
    <source>
        <dbReference type="Pfam" id="PF02782"/>
    </source>
</evidence>
<protein>
    <recommendedName>
        <fullName evidence="8">Rhamnulokinase</fullName>
        <ecNumber evidence="8">2.7.1.5</ecNumber>
    </recommendedName>
</protein>
<organism evidence="11 12">
    <name type="scientific">Roseburia intestinalis</name>
    <dbReference type="NCBI Taxonomy" id="166486"/>
    <lineage>
        <taxon>Bacteria</taxon>
        <taxon>Bacillati</taxon>
        <taxon>Bacillota</taxon>
        <taxon>Clostridia</taxon>
        <taxon>Lachnospirales</taxon>
        <taxon>Lachnospiraceae</taxon>
        <taxon>Roseburia</taxon>
    </lineage>
</organism>
<dbReference type="GO" id="GO:0008993">
    <property type="term" value="F:rhamnulokinase activity"/>
    <property type="evidence" value="ECO:0007669"/>
    <property type="project" value="UniProtKB-UniRule"/>
</dbReference>
<evidence type="ECO:0000256" key="8">
    <source>
        <dbReference type="NCBIfam" id="TIGR02627"/>
    </source>
</evidence>
<dbReference type="InterPro" id="IPR018485">
    <property type="entry name" value="FGGY_C"/>
</dbReference>
<dbReference type="InterPro" id="IPR043129">
    <property type="entry name" value="ATPase_NBD"/>
</dbReference>
<keyword evidence="6" id="KW-1015">Disulfide bond</keyword>
<dbReference type="NCBIfam" id="TIGR02627">
    <property type="entry name" value="rhamnulo_kin"/>
    <property type="match status" value="1"/>
</dbReference>
<reference evidence="11 12" key="1">
    <citation type="submission" date="2015-09" db="EMBL/GenBank/DDBJ databases">
        <authorList>
            <consortium name="Pathogen Informatics"/>
        </authorList>
    </citation>
    <scope>NUCLEOTIDE SEQUENCE [LARGE SCALE GENOMIC DNA]</scope>
    <source>
        <strain evidence="11 12">2789STDY5834960</strain>
    </source>
</reference>
<evidence type="ECO:0000256" key="7">
    <source>
        <dbReference type="ARBA" id="ARBA00023308"/>
    </source>
</evidence>
<dbReference type="GO" id="GO:0004370">
    <property type="term" value="F:glycerol kinase activity"/>
    <property type="evidence" value="ECO:0007669"/>
    <property type="project" value="TreeGrafter"/>
</dbReference>
<dbReference type="EMBL" id="CYXZ01000009">
    <property type="protein sequence ID" value="CUM99039.1"/>
    <property type="molecule type" value="Genomic_DNA"/>
</dbReference>
<dbReference type="PANTHER" id="PTHR10196:SF93">
    <property type="entry name" value="L-RHAMNULOKINASE"/>
    <property type="match status" value="1"/>
</dbReference>
<sequence>MNTKYYLAVDIGASSGRHMLSHLENGKIVLEEIYRFPNGMIEKNGHKVWDVDQLFQEILIGMKKCAMVGKIPYSMGIDTWAVDFVLLDENDERIGNAVAYRDRRTEGMDRKVYEFIPEDDLYGRTGIQKQIFNTIYQLMAVKEQQPGQLEWAKSMLMIPDYFHFLLTGKKVQEYTNATTTQLVNPVTKDWDIELIDMLGYPRRIFHKIQNPGYELGRLTEDIQNRVGFDCKVVLPPTHDTASAVMAVPTQEEHALYISSGTWSLMGTELKEADCSKVSMQHNMTNEGGYDYRFRYLKNIMGLWMIQSVKKESAPDMGFGEICALASKETIRSFVDVNDARFLAPENMTAEVKSACEEAGEQIPQTIGELAAVIYHSLAKCYAKTAEEIEKLTGIDYSRIQIVGGGANAHYLNELTAEYAGKNVYAGPTEATAVGNFAAQMIAAGELKDLKAARACIAESFEINIFTSNQDTE</sequence>
<evidence type="ECO:0000313" key="12">
    <source>
        <dbReference type="Proteomes" id="UP000095350"/>
    </source>
</evidence>
<dbReference type="InterPro" id="IPR013449">
    <property type="entry name" value="Rhamnulokinase"/>
</dbReference>
<dbReference type="GO" id="GO:0019301">
    <property type="term" value="P:rhamnose catabolic process"/>
    <property type="evidence" value="ECO:0007669"/>
    <property type="project" value="UniProtKB-UniRule"/>
</dbReference>
<dbReference type="RefSeq" id="WP_015520068.1">
    <property type="nucleotide sequence ID" value="NZ_CABIYH010000009.1"/>
</dbReference>
<evidence type="ECO:0000256" key="2">
    <source>
        <dbReference type="ARBA" id="ARBA00022679"/>
    </source>
</evidence>
<proteinExistence type="inferred from homology"/>
<dbReference type="InterPro" id="IPR018484">
    <property type="entry name" value="FGGY_N"/>
</dbReference>